<keyword evidence="1" id="KW-0547">Nucleotide-binding</keyword>
<evidence type="ECO:0000313" key="6">
    <source>
        <dbReference type="EMBL" id="GAA98907.1"/>
    </source>
</evidence>
<dbReference type="OrthoDB" id="18781at2759"/>
<dbReference type="SUPFAM" id="SSF52540">
    <property type="entry name" value="P-loop containing nucleoside triphosphate hydrolases"/>
    <property type="match status" value="1"/>
</dbReference>
<dbReference type="Pfam" id="PF22982">
    <property type="entry name" value="WHD_HRQ1"/>
    <property type="match status" value="1"/>
</dbReference>
<dbReference type="Pfam" id="PF09369">
    <property type="entry name" value="MZB"/>
    <property type="match status" value="1"/>
</dbReference>
<dbReference type="InterPro" id="IPR011545">
    <property type="entry name" value="DEAD/DEAH_box_helicase_dom"/>
</dbReference>
<dbReference type="GO" id="GO:0005634">
    <property type="term" value="C:nucleus"/>
    <property type="evidence" value="ECO:0007669"/>
    <property type="project" value="TreeGrafter"/>
</dbReference>
<dbReference type="OMA" id="GAVHLHQ"/>
<dbReference type="GO" id="GO:0003676">
    <property type="term" value="F:nucleic acid binding"/>
    <property type="evidence" value="ECO:0007669"/>
    <property type="project" value="InterPro"/>
</dbReference>
<comment type="caution">
    <text evidence="6">The sequence shown here is derived from an EMBL/GenBank/DDBJ whole genome shotgun (WGS) entry which is preliminary data.</text>
</comment>
<accession>G7E7U7</accession>
<dbReference type="PANTHER" id="PTHR47957:SF3">
    <property type="entry name" value="ATP-DEPENDENT HELICASE HRQ1"/>
    <property type="match status" value="1"/>
</dbReference>
<sequence length="1214" mass="136056">MSNTTWLSGKRKPLNRGGGLIAINQIEELDPHGLSTSNKRERASSVASEDIDLESHHSHESEHDEDVVQLDVRPGEIAPPPATESEKRRKAEILYAKHNQGRPPKKSKTAQEKQKEKDPPDFIATLPWPDHFVKLEKTFKALNTVYTFCTARKHLAPTYANMKKSVEGLLRRTLEIQEIAQMKALLPELVRFAYIAPELLKIHMEGAEQKPQSGKFGKKDKDNAENESFELPDMSRVDPDEQVLIFEFTDGEVKAEKGGGKFNSRRRKNKDGTHKEIIINAVYTPEAMTRMIEKRNVKFHSAVDELLVACNAQDLDPVSLLLTATEDHVPVKSSEIEGADKIVPLRERRADLDFYLRNPDNRPSIESVIAELKDEDFYKDQIVDGGHRIFSAREAKFGNVELSQGIMDALYATKGITSMYSHQAEAINHLINGSHVIVSTSTSSGKSLIYQVPALAAFERDIEATAMYIFPTKALAQDQKRALADLLSYCEHLSEVKIATFDGDTPKDDRNFIRDRANVIFTNPDMLHITVLPHEEEWRRFFENLKLVVVDELHMYNGLFGCHVAFIMRRLRRVCAAVGNHRVMFVSCSATVSNPAEHMEAIFGITGVKVVDVDGSPTGRKEYLVWNPPFIDPHQITQGRVSTIAETSRIVRFLMDRGIRVIVFCKVRKICEVVIKQIRTDLAIEGRSDMASRVRSYRSGYTAADRREIEAEMFNGHLLAIIATTALELGIDIGSLDAVVTVGFPYTLPGFRQQAGRAGRRNKDSLAMLVTDPWPLDQHYARNPDELFSKPDAQLSVDLENPIVLEGHLQCAAQEMPVKPEDDEVYFGAMMKEICKERLLPDEEGYYHAHPRMLPFPSRHVSIRNTEDETYVIVDTTNGRQKILEEIEWSRAVFEVFEGALFIHQGKTFITLEVNHTTRIAKLVQAQVDWMTKQRDYTDVDAVEAVRVREIKGSVNRAYYGPVRVTSVVYGYFKVDKRNNILDVVDLDTPPFVRDTNGVWVDVPRSCLEILTEKNLHIAGAIHAAEHALMGLTPLFVMSVAGDIRTECKVPEKEFLNKASKRKRPARLTIYDASGKSGGVCAKVFDHINRLLAMAADTIVNCKCIEGCPSCVASASCSQGNIVVSKLGALICLQSILGRHIDVDSIPVFPPMPQSMAETIEAQGPVKLSSTAVILTANGTPKPREELRQAQGFFDLDENDTPDLLAGRGGFLQD</sequence>
<dbReference type="CDD" id="cd17923">
    <property type="entry name" value="DEXHc_Hrq1-like"/>
    <property type="match status" value="1"/>
</dbReference>
<dbReference type="Gene3D" id="3.40.50.300">
    <property type="entry name" value="P-loop containing nucleotide triphosphate hydrolases"/>
    <property type="match status" value="2"/>
</dbReference>
<dbReference type="GO" id="GO:0036297">
    <property type="term" value="P:interstrand cross-link repair"/>
    <property type="evidence" value="ECO:0007669"/>
    <property type="project" value="TreeGrafter"/>
</dbReference>
<feature type="domain" description="Helicase C-terminal" evidence="5">
    <location>
        <begin position="646"/>
        <end position="803"/>
    </location>
</feature>
<keyword evidence="2" id="KW-0067">ATP-binding</keyword>
<dbReference type="SMART" id="SM00487">
    <property type="entry name" value="DEXDc"/>
    <property type="match status" value="1"/>
</dbReference>
<name>G7E7U7_MIXOS</name>
<dbReference type="InterPro" id="IPR036390">
    <property type="entry name" value="WH_DNA-bd_sf"/>
</dbReference>
<evidence type="ECO:0000256" key="2">
    <source>
        <dbReference type="ARBA" id="ARBA00022840"/>
    </source>
</evidence>
<proteinExistence type="predicted"/>
<dbReference type="GO" id="GO:0043138">
    <property type="term" value="F:3'-5' DNA helicase activity"/>
    <property type="evidence" value="ECO:0007669"/>
    <property type="project" value="TreeGrafter"/>
</dbReference>
<evidence type="ECO:0000259" key="5">
    <source>
        <dbReference type="PROSITE" id="PS51194"/>
    </source>
</evidence>
<feature type="domain" description="Helicase ATP-binding" evidence="4">
    <location>
        <begin position="427"/>
        <end position="610"/>
    </location>
</feature>
<feature type="compositionally biased region" description="Basic and acidic residues" evidence="3">
    <location>
        <begin position="109"/>
        <end position="120"/>
    </location>
</feature>
<dbReference type="RefSeq" id="XP_014567071.1">
    <property type="nucleotide sequence ID" value="XM_014711585.1"/>
</dbReference>
<dbReference type="PROSITE" id="PS51192">
    <property type="entry name" value="HELICASE_ATP_BIND_1"/>
    <property type="match status" value="1"/>
</dbReference>
<protein>
    <submittedName>
        <fullName evidence="6">Uncharacterized protein</fullName>
    </submittedName>
</protein>
<dbReference type="SUPFAM" id="SSF46785">
    <property type="entry name" value="Winged helix' DNA-binding domain"/>
    <property type="match status" value="1"/>
</dbReference>
<dbReference type="PANTHER" id="PTHR47957">
    <property type="entry name" value="ATP-DEPENDENT HELICASE HRQ1"/>
    <property type="match status" value="1"/>
</dbReference>
<keyword evidence="7" id="KW-1185">Reference proteome</keyword>
<evidence type="ECO:0000313" key="7">
    <source>
        <dbReference type="Proteomes" id="UP000009131"/>
    </source>
</evidence>
<dbReference type="STRING" id="764103.G7E7U7"/>
<reference evidence="6 7" key="2">
    <citation type="journal article" date="2012" name="Open Biol.">
        <title>Characteristics of nucleosomes and linker DNA regions on the genome of the basidiomycete Mixia osmundae revealed by mono- and dinucleosome mapping.</title>
        <authorList>
            <person name="Nishida H."/>
            <person name="Kondo S."/>
            <person name="Matsumoto T."/>
            <person name="Suzuki Y."/>
            <person name="Yoshikawa H."/>
            <person name="Taylor T.D."/>
            <person name="Sugiyama J."/>
        </authorList>
    </citation>
    <scope>NUCLEOTIDE SEQUENCE [LARGE SCALE GENOMIC DNA]</scope>
    <source>
        <strain evidence="7">CBS 9802 / IAM 14324 / JCM 22182 / KY 12970</strain>
    </source>
</reference>
<evidence type="ECO:0000256" key="1">
    <source>
        <dbReference type="ARBA" id="ARBA00022741"/>
    </source>
</evidence>
<feature type="compositionally biased region" description="Basic and acidic residues" evidence="3">
    <location>
        <begin position="53"/>
        <end position="62"/>
    </location>
</feature>
<feature type="region of interest" description="Disordered" evidence="3">
    <location>
        <begin position="29"/>
        <end position="122"/>
    </location>
</feature>
<dbReference type="InterPro" id="IPR014001">
    <property type="entry name" value="Helicase_ATP-bd"/>
</dbReference>
<dbReference type="Proteomes" id="UP000009131">
    <property type="component" value="Unassembled WGS sequence"/>
</dbReference>
<dbReference type="GO" id="GO:0005524">
    <property type="term" value="F:ATP binding"/>
    <property type="evidence" value="ECO:0007669"/>
    <property type="project" value="UniProtKB-KW"/>
</dbReference>
<dbReference type="SMART" id="SM00490">
    <property type="entry name" value="HELICc"/>
    <property type="match status" value="1"/>
</dbReference>
<dbReference type="AlphaFoldDB" id="G7E7U7"/>
<gene>
    <name evidence="6" type="primary">Mo05595</name>
    <name evidence="6" type="ORF">E5Q_05595</name>
</gene>
<dbReference type="Pfam" id="PF00271">
    <property type="entry name" value="Helicase_C"/>
    <property type="match status" value="1"/>
</dbReference>
<dbReference type="HOGENOM" id="CLU_000809_1_0_1"/>
<dbReference type="InterPro" id="IPR014939">
    <property type="entry name" value="CDT1_Gemini-bd-like"/>
</dbReference>
<dbReference type="InterPro" id="IPR001650">
    <property type="entry name" value="Helicase_C-like"/>
</dbReference>
<reference evidence="6 7" key="1">
    <citation type="journal article" date="2011" name="J. Gen. Appl. Microbiol.">
        <title>Draft genome sequencing of the enigmatic basidiomycete Mixia osmundae.</title>
        <authorList>
            <person name="Nishida H."/>
            <person name="Nagatsuka Y."/>
            <person name="Sugiyama J."/>
        </authorList>
    </citation>
    <scope>NUCLEOTIDE SEQUENCE [LARGE SCALE GENOMIC DNA]</scope>
    <source>
        <strain evidence="7">CBS 9802 / IAM 14324 / JCM 22182 / KY 12970</strain>
    </source>
</reference>
<dbReference type="Pfam" id="PF08839">
    <property type="entry name" value="CDT1"/>
    <property type="match status" value="1"/>
</dbReference>
<dbReference type="InterPro" id="IPR055227">
    <property type="entry name" value="HRQ1_WHD"/>
</dbReference>
<dbReference type="InParanoid" id="G7E7U7"/>
<dbReference type="SMART" id="SM01075">
    <property type="entry name" value="CDT1"/>
    <property type="match status" value="1"/>
</dbReference>
<dbReference type="PROSITE" id="PS51194">
    <property type="entry name" value="HELICASE_CTER"/>
    <property type="match status" value="1"/>
</dbReference>
<dbReference type="FunCoup" id="G7E7U7">
    <property type="interactions" value="268"/>
</dbReference>
<evidence type="ECO:0000259" key="4">
    <source>
        <dbReference type="PROSITE" id="PS51192"/>
    </source>
</evidence>
<dbReference type="Pfam" id="PF00270">
    <property type="entry name" value="DEAD"/>
    <property type="match status" value="1"/>
</dbReference>
<evidence type="ECO:0000256" key="3">
    <source>
        <dbReference type="SAM" id="MobiDB-lite"/>
    </source>
</evidence>
<dbReference type="eggNOG" id="KOG4150">
    <property type="taxonomic scope" value="Eukaryota"/>
</dbReference>
<dbReference type="EMBL" id="BABT02000165">
    <property type="protein sequence ID" value="GAA98907.1"/>
    <property type="molecule type" value="Genomic_DNA"/>
</dbReference>
<organism evidence="6 7">
    <name type="scientific">Mixia osmundae (strain CBS 9802 / IAM 14324 / JCM 22182 / KY 12970)</name>
    <dbReference type="NCBI Taxonomy" id="764103"/>
    <lineage>
        <taxon>Eukaryota</taxon>
        <taxon>Fungi</taxon>
        <taxon>Dikarya</taxon>
        <taxon>Basidiomycota</taxon>
        <taxon>Pucciniomycotina</taxon>
        <taxon>Mixiomycetes</taxon>
        <taxon>Mixiales</taxon>
        <taxon>Mixiaceae</taxon>
        <taxon>Mixia</taxon>
    </lineage>
</organism>
<dbReference type="InterPro" id="IPR027417">
    <property type="entry name" value="P-loop_NTPase"/>
</dbReference>
<dbReference type="GO" id="GO:0006289">
    <property type="term" value="P:nucleotide-excision repair"/>
    <property type="evidence" value="ECO:0007669"/>
    <property type="project" value="TreeGrafter"/>
</dbReference>
<dbReference type="InterPro" id="IPR018973">
    <property type="entry name" value="MZB"/>
</dbReference>
<dbReference type="CDD" id="cd18797">
    <property type="entry name" value="SF2_C_Hrq"/>
    <property type="match status" value="1"/>
</dbReference>
<feature type="compositionally biased region" description="Basic residues" evidence="3">
    <location>
        <begin position="99"/>
        <end position="108"/>
    </location>
</feature>